<dbReference type="EMBL" id="CAJPIN010001487">
    <property type="protein sequence ID" value="CAG2054585.1"/>
    <property type="molecule type" value="Genomic_DNA"/>
</dbReference>
<feature type="transmembrane region" description="Helical" evidence="5">
    <location>
        <begin position="110"/>
        <end position="134"/>
    </location>
</feature>
<feature type="domain" description="Major facilitator superfamily (MFS) profile" evidence="6">
    <location>
        <begin position="12"/>
        <end position="430"/>
    </location>
</feature>
<evidence type="ECO:0000259" key="6">
    <source>
        <dbReference type="PROSITE" id="PS50850"/>
    </source>
</evidence>
<proteinExistence type="predicted"/>
<feature type="transmembrane region" description="Helical" evidence="5">
    <location>
        <begin position="239"/>
        <end position="257"/>
    </location>
</feature>
<feature type="transmembrane region" description="Helical" evidence="5">
    <location>
        <begin position="369"/>
        <end position="395"/>
    </location>
</feature>
<feature type="transmembrane region" description="Helical" evidence="5">
    <location>
        <begin position="178"/>
        <end position="197"/>
    </location>
</feature>
<evidence type="ECO:0000256" key="1">
    <source>
        <dbReference type="ARBA" id="ARBA00004141"/>
    </source>
</evidence>
<feature type="transmembrane region" description="Helical" evidence="5">
    <location>
        <begin position="54"/>
        <end position="74"/>
    </location>
</feature>
<gene>
    <name evidence="7" type="ORF">TPAB3V08_LOCUS1606</name>
</gene>
<feature type="transmembrane region" description="Helical" evidence="5">
    <location>
        <begin position="407"/>
        <end position="425"/>
    </location>
</feature>
<keyword evidence="3 5" id="KW-1133">Transmembrane helix</keyword>
<sequence>MTYISSISPMSVAAMIKRVTVIGGNDSDLDVCPVESTSNETYTVTSGEFVWDGFTQTMVLSGSSIGMFMSYLVSARLCEIFGVKRLVGYTFLVGGVLHCLQPTFLRVHVWLYIIVGLINGLLNGIVLPGFSMLFVRWLEENERLRLASFVFSAQILGTLCAMFTAGKIIAAFGWQGPFYFNGILAVPYFISWMYLVYDSPNKHPRISEEEKSYLASSIKIDDRVVPVAPWHKILTSSPYWAHISVSLAVAWISFTIGTELPLYLTKVLNYSIEQTSVISALPHLAQLISNIFNALLSQFVRDKGYLNKIVCYKVFNIVATVGPAIMMCIVPQLGCNHVAIIAVLTVAMFLNGAYYGGSFMNHLDLSANYAGSISAFASTISSIISFCAPLLANLITDENTLTAWNTVFYTSAVLTSLPVVIFLFFGSAEEQPWNKIIFDSESRNSNVNIESKSQIIDTEKGNNFIDKK</sequence>
<evidence type="ECO:0000256" key="2">
    <source>
        <dbReference type="ARBA" id="ARBA00022692"/>
    </source>
</evidence>
<comment type="caution">
    <text evidence="7">The sequence shown here is derived from an EMBL/GenBank/DDBJ whole genome shotgun (WGS) entry which is preliminary data.</text>
</comment>
<feature type="transmembrane region" description="Helical" evidence="5">
    <location>
        <begin position="338"/>
        <end position="357"/>
    </location>
</feature>
<dbReference type="InterPro" id="IPR050382">
    <property type="entry name" value="MFS_Na/Anion_cotransporter"/>
</dbReference>
<evidence type="ECO:0000256" key="3">
    <source>
        <dbReference type="ARBA" id="ARBA00022989"/>
    </source>
</evidence>
<dbReference type="InterPro" id="IPR011701">
    <property type="entry name" value="MFS"/>
</dbReference>
<reference evidence="7" key="1">
    <citation type="submission" date="2021-03" db="EMBL/GenBank/DDBJ databases">
        <authorList>
            <person name="Tran Van P."/>
        </authorList>
    </citation>
    <scope>NUCLEOTIDE SEQUENCE</scope>
</reference>
<dbReference type="InterPro" id="IPR036259">
    <property type="entry name" value="MFS_trans_sf"/>
</dbReference>
<evidence type="ECO:0000313" key="7">
    <source>
        <dbReference type="EMBL" id="CAG2054585.1"/>
    </source>
</evidence>
<keyword evidence="4 5" id="KW-0472">Membrane</keyword>
<evidence type="ECO:0000256" key="5">
    <source>
        <dbReference type="SAM" id="Phobius"/>
    </source>
</evidence>
<evidence type="ECO:0000256" key="4">
    <source>
        <dbReference type="ARBA" id="ARBA00023136"/>
    </source>
</evidence>
<dbReference type="InterPro" id="IPR020846">
    <property type="entry name" value="MFS_dom"/>
</dbReference>
<dbReference type="Pfam" id="PF07690">
    <property type="entry name" value="MFS_1"/>
    <property type="match status" value="1"/>
</dbReference>
<dbReference type="PROSITE" id="PS50850">
    <property type="entry name" value="MFS"/>
    <property type="match status" value="1"/>
</dbReference>
<dbReference type="PANTHER" id="PTHR11662">
    <property type="entry name" value="SOLUTE CARRIER FAMILY 17"/>
    <property type="match status" value="1"/>
</dbReference>
<dbReference type="SUPFAM" id="SSF103473">
    <property type="entry name" value="MFS general substrate transporter"/>
    <property type="match status" value="1"/>
</dbReference>
<comment type="subcellular location">
    <subcellularLocation>
        <location evidence="1">Membrane</location>
        <topology evidence="1">Multi-pass membrane protein</topology>
    </subcellularLocation>
</comment>
<feature type="transmembrane region" description="Helical" evidence="5">
    <location>
        <begin position="146"/>
        <end position="172"/>
    </location>
</feature>
<dbReference type="Proteomes" id="UP001153148">
    <property type="component" value="Unassembled WGS sequence"/>
</dbReference>
<protein>
    <recommendedName>
        <fullName evidence="6">Major facilitator superfamily (MFS) profile domain-containing protein</fullName>
    </recommendedName>
</protein>
<name>A0ABN7NH31_TIMPD</name>
<evidence type="ECO:0000313" key="8">
    <source>
        <dbReference type="Proteomes" id="UP001153148"/>
    </source>
</evidence>
<feature type="transmembrane region" description="Helical" evidence="5">
    <location>
        <begin position="309"/>
        <end position="332"/>
    </location>
</feature>
<feature type="transmembrane region" description="Helical" evidence="5">
    <location>
        <begin position="277"/>
        <end position="297"/>
    </location>
</feature>
<accession>A0ABN7NH31</accession>
<dbReference type="PANTHER" id="PTHR11662:SF399">
    <property type="entry name" value="FI19708P1-RELATED"/>
    <property type="match status" value="1"/>
</dbReference>
<keyword evidence="2 5" id="KW-0812">Transmembrane</keyword>
<dbReference type="Gene3D" id="1.20.1250.20">
    <property type="entry name" value="MFS general substrate transporter like domains"/>
    <property type="match status" value="2"/>
</dbReference>
<organism evidence="7 8">
    <name type="scientific">Timema podura</name>
    <name type="common">Walking stick</name>
    <dbReference type="NCBI Taxonomy" id="61482"/>
    <lineage>
        <taxon>Eukaryota</taxon>
        <taxon>Metazoa</taxon>
        <taxon>Ecdysozoa</taxon>
        <taxon>Arthropoda</taxon>
        <taxon>Hexapoda</taxon>
        <taxon>Insecta</taxon>
        <taxon>Pterygota</taxon>
        <taxon>Neoptera</taxon>
        <taxon>Polyneoptera</taxon>
        <taxon>Phasmatodea</taxon>
        <taxon>Timematodea</taxon>
        <taxon>Timematoidea</taxon>
        <taxon>Timematidae</taxon>
        <taxon>Timema</taxon>
    </lineage>
</organism>
<feature type="transmembrane region" description="Helical" evidence="5">
    <location>
        <begin position="86"/>
        <end position="104"/>
    </location>
</feature>
<keyword evidence="8" id="KW-1185">Reference proteome</keyword>